<feature type="region of interest" description="Disordered" evidence="2">
    <location>
        <begin position="454"/>
        <end position="514"/>
    </location>
</feature>
<feature type="compositionally biased region" description="Gly residues" evidence="2">
    <location>
        <begin position="458"/>
        <end position="469"/>
    </location>
</feature>
<evidence type="ECO:0000259" key="4">
    <source>
        <dbReference type="Pfam" id="PF03816"/>
    </source>
</evidence>
<feature type="transmembrane region" description="Helical" evidence="3">
    <location>
        <begin position="93"/>
        <end position="112"/>
    </location>
</feature>
<keyword evidence="3" id="KW-0812">Transmembrane</keyword>
<proteinExistence type="inferred from homology"/>
<dbReference type="Proteomes" id="UP001501736">
    <property type="component" value="Unassembled WGS sequence"/>
</dbReference>
<feature type="transmembrane region" description="Helical" evidence="3">
    <location>
        <begin position="33"/>
        <end position="52"/>
    </location>
</feature>
<sequence>MAGSSVSYHRFTTEPEVLRSPRTGSETDRTRRAILLLALTLVVPGAAQIAAGSRRLGRVALAVTVGVWATLLLGLVLFFTLRPLLLNLLTRPVSLWTATVVLALLAVGWAILWLDTLRLIRLGSLAPGMRPIIGALTVVLLVLTSGSLGWAAHAANTSRESLGGIFSSGPSLDPVDGRYNFLLMGGDAGEGRQGLRPDSIHVVSVDADTGESLMISIPRNLQNAPFREGSPLWDVYPEGYSCGDECIINFLYTDVMQEHQDLYPDAEDPGAQAMMDAASGILDLDIQGYAMIDMGGFTELIDAMGGVEVESGGWVPYRGVRPDGSWGDTWFEPGTLELTGTEALAYARSRDFSTDYSRIQRQQCIQQAMIDQFDPQTLVTRFTEIMRAGEQVVETDLPQQQLGSFVSLAAQAKEQQPEQLVLGPPDFGELGDLFSTYPDYDAIHQRVDEILAEQDSSGDGGGLFGGASGGPPPGHPTLAAMVAAPAEGDSSAGADGSDEEDELPTQPDGSPLTREYLIEAQDAGQTAILEEAASTNDECTPAG</sequence>
<comment type="similarity">
    <text evidence="1">Belongs to the LytR/CpsA/Psr (LCP) family.</text>
</comment>
<evidence type="ECO:0000256" key="2">
    <source>
        <dbReference type="SAM" id="MobiDB-lite"/>
    </source>
</evidence>
<dbReference type="PANTHER" id="PTHR33392:SF6">
    <property type="entry name" value="POLYISOPRENYL-TEICHOIC ACID--PEPTIDOGLYCAN TEICHOIC ACID TRANSFERASE TAGU"/>
    <property type="match status" value="1"/>
</dbReference>
<feature type="transmembrane region" description="Helical" evidence="3">
    <location>
        <begin position="132"/>
        <end position="152"/>
    </location>
</feature>
<dbReference type="Gene3D" id="3.40.630.190">
    <property type="entry name" value="LCP protein"/>
    <property type="match status" value="1"/>
</dbReference>
<organism evidence="5 6">
    <name type="scientific">Nesterenkonia halobia</name>
    <dbReference type="NCBI Taxonomy" id="37922"/>
    <lineage>
        <taxon>Bacteria</taxon>
        <taxon>Bacillati</taxon>
        <taxon>Actinomycetota</taxon>
        <taxon>Actinomycetes</taxon>
        <taxon>Micrococcales</taxon>
        <taxon>Micrococcaceae</taxon>
        <taxon>Nesterenkonia</taxon>
    </lineage>
</organism>
<dbReference type="NCBIfam" id="TIGR00350">
    <property type="entry name" value="lytR_cpsA_psr"/>
    <property type="match status" value="1"/>
</dbReference>
<evidence type="ECO:0000313" key="6">
    <source>
        <dbReference type="Proteomes" id="UP001501736"/>
    </source>
</evidence>
<accession>A0ABP6RCH9</accession>
<feature type="compositionally biased region" description="Basic and acidic residues" evidence="2">
    <location>
        <begin position="11"/>
        <end position="25"/>
    </location>
</feature>
<dbReference type="InterPro" id="IPR004474">
    <property type="entry name" value="LytR_CpsA_psr"/>
</dbReference>
<feature type="region of interest" description="Disordered" evidence="2">
    <location>
        <begin position="1"/>
        <end position="25"/>
    </location>
</feature>
<dbReference type="PANTHER" id="PTHR33392">
    <property type="entry name" value="POLYISOPRENYL-TEICHOIC ACID--PEPTIDOGLYCAN TEICHOIC ACID TRANSFERASE TAGU"/>
    <property type="match status" value="1"/>
</dbReference>
<evidence type="ECO:0000313" key="5">
    <source>
        <dbReference type="EMBL" id="GAA3284941.1"/>
    </source>
</evidence>
<evidence type="ECO:0000256" key="1">
    <source>
        <dbReference type="ARBA" id="ARBA00006068"/>
    </source>
</evidence>
<evidence type="ECO:0000256" key="3">
    <source>
        <dbReference type="SAM" id="Phobius"/>
    </source>
</evidence>
<dbReference type="EMBL" id="BAAAYG010000005">
    <property type="protein sequence ID" value="GAA3284941.1"/>
    <property type="molecule type" value="Genomic_DNA"/>
</dbReference>
<keyword evidence="6" id="KW-1185">Reference proteome</keyword>
<comment type="caution">
    <text evidence="5">The sequence shown here is derived from an EMBL/GenBank/DDBJ whole genome shotgun (WGS) entry which is preliminary data.</text>
</comment>
<dbReference type="Pfam" id="PF03816">
    <property type="entry name" value="LytR_cpsA_psr"/>
    <property type="match status" value="1"/>
</dbReference>
<feature type="domain" description="Cell envelope-related transcriptional attenuator" evidence="4">
    <location>
        <begin position="196"/>
        <end position="372"/>
    </location>
</feature>
<name>A0ABP6RCH9_9MICC</name>
<reference evidence="6" key="1">
    <citation type="journal article" date="2019" name="Int. J. Syst. Evol. Microbiol.">
        <title>The Global Catalogue of Microorganisms (GCM) 10K type strain sequencing project: providing services to taxonomists for standard genome sequencing and annotation.</title>
        <authorList>
            <consortium name="The Broad Institute Genomics Platform"/>
            <consortium name="The Broad Institute Genome Sequencing Center for Infectious Disease"/>
            <person name="Wu L."/>
            <person name="Ma J."/>
        </authorList>
    </citation>
    <scope>NUCLEOTIDE SEQUENCE [LARGE SCALE GENOMIC DNA]</scope>
    <source>
        <strain evidence="6">JCM 11483</strain>
    </source>
</reference>
<protein>
    <recommendedName>
        <fullName evidence="4">Cell envelope-related transcriptional attenuator domain-containing protein</fullName>
    </recommendedName>
</protein>
<keyword evidence="3" id="KW-0472">Membrane</keyword>
<feature type="transmembrane region" description="Helical" evidence="3">
    <location>
        <begin position="59"/>
        <end position="81"/>
    </location>
</feature>
<keyword evidence="3" id="KW-1133">Transmembrane helix</keyword>
<dbReference type="InterPro" id="IPR050922">
    <property type="entry name" value="LytR/CpsA/Psr_CW_biosynth"/>
</dbReference>
<gene>
    <name evidence="5" type="ORF">GCM10020260_16500</name>
</gene>
<dbReference type="RefSeq" id="WP_344720112.1">
    <property type="nucleotide sequence ID" value="NZ_BAAAYG010000005.1"/>
</dbReference>